<protein>
    <submittedName>
        <fullName evidence="6">Phosphocarrier protein of PTS system</fullName>
    </submittedName>
</protein>
<name>A0A0H4X6D8_9BACT</name>
<keyword evidence="7" id="KW-1185">Reference proteome</keyword>
<gene>
    <name evidence="6" type="ORF">A176_000349</name>
</gene>
<dbReference type="Pfam" id="PF00381">
    <property type="entry name" value="PTS-HPr"/>
    <property type="match status" value="1"/>
</dbReference>
<dbReference type="Gene3D" id="3.30.1340.10">
    <property type="entry name" value="HPr-like"/>
    <property type="match status" value="1"/>
</dbReference>
<dbReference type="KEGG" id="mym:A176_000349"/>
<comment type="subcellular location">
    <subcellularLocation>
        <location evidence="1">Cytoplasm</location>
    </subcellularLocation>
</comment>
<keyword evidence="3" id="KW-0963">Cytoplasm</keyword>
<evidence type="ECO:0000256" key="3">
    <source>
        <dbReference type="ARBA" id="ARBA00022490"/>
    </source>
</evidence>
<organism evidence="6 7">
    <name type="scientific">Pseudomyxococcus hansupus</name>
    <dbReference type="NCBI Taxonomy" id="1297742"/>
    <lineage>
        <taxon>Bacteria</taxon>
        <taxon>Pseudomonadati</taxon>
        <taxon>Myxococcota</taxon>
        <taxon>Myxococcia</taxon>
        <taxon>Myxococcales</taxon>
        <taxon>Cystobacterineae</taxon>
        <taxon>Myxococcaceae</taxon>
        <taxon>Pseudomyxococcus</taxon>
    </lineage>
</organism>
<dbReference type="InterPro" id="IPR000032">
    <property type="entry name" value="HPr-like"/>
</dbReference>
<dbReference type="InterPro" id="IPR050399">
    <property type="entry name" value="HPr"/>
</dbReference>
<dbReference type="Proteomes" id="UP000009026">
    <property type="component" value="Chromosome"/>
</dbReference>
<dbReference type="PRINTS" id="PR00107">
    <property type="entry name" value="PHOSPHOCPHPR"/>
</dbReference>
<dbReference type="PROSITE" id="PS00369">
    <property type="entry name" value="PTS_HPR_HIS"/>
    <property type="match status" value="1"/>
</dbReference>
<dbReference type="NCBIfam" id="TIGR01003">
    <property type="entry name" value="PTS_HPr_family"/>
    <property type="match status" value="1"/>
</dbReference>
<dbReference type="PROSITE" id="PS51350">
    <property type="entry name" value="PTS_HPR_DOM"/>
    <property type="match status" value="1"/>
</dbReference>
<evidence type="ECO:0000259" key="5">
    <source>
        <dbReference type="PROSITE" id="PS51350"/>
    </source>
</evidence>
<dbReference type="OrthoDB" id="9798965at2"/>
<dbReference type="GeneID" id="41363738"/>
<dbReference type="InterPro" id="IPR035895">
    <property type="entry name" value="HPr-like_sf"/>
</dbReference>
<comment type="similarity">
    <text evidence="2">Belongs to the HPr family.</text>
</comment>
<keyword evidence="4" id="KW-0598">Phosphotransferase system</keyword>
<accession>A0A0H4X6D8</accession>
<evidence type="ECO:0000313" key="7">
    <source>
        <dbReference type="Proteomes" id="UP000009026"/>
    </source>
</evidence>
<dbReference type="eggNOG" id="COG1925">
    <property type="taxonomic scope" value="Bacteria"/>
</dbReference>
<proteinExistence type="inferred from homology"/>
<dbReference type="PANTHER" id="PTHR33705">
    <property type="entry name" value="PHOSPHOCARRIER PROTEIN HPR"/>
    <property type="match status" value="1"/>
</dbReference>
<dbReference type="AlphaFoldDB" id="A0A0H4X6D8"/>
<sequence length="92" mass="9707">MASVVEGTYEIINALGLHARAAAQMVKVANRFKSEVTIEAQGQRANAKSIMGVLMLAAAQGTQVKLTCKGDDADACLQELAKLIGDRFGEAQ</sequence>
<dbReference type="RefSeq" id="WP_002633201.1">
    <property type="nucleotide sequence ID" value="NZ_CP012109.1"/>
</dbReference>
<dbReference type="CDD" id="cd00367">
    <property type="entry name" value="PTS-HPr_like"/>
    <property type="match status" value="1"/>
</dbReference>
<evidence type="ECO:0000256" key="4">
    <source>
        <dbReference type="ARBA" id="ARBA00022683"/>
    </source>
</evidence>
<evidence type="ECO:0000313" key="6">
    <source>
        <dbReference type="EMBL" id="AKQ63437.1"/>
    </source>
</evidence>
<evidence type="ECO:0000256" key="1">
    <source>
        <dbReference type="ARBA" id="ARBA00004496"/>
    </source>
</evidence>
<dbReference type="InterPro" id="IPR001020">
    <property type="entry name" value="PTS_HPr_His_P_site"/>
</dbReference>
<dbReference type="SUPFAM" id="SSF55594">
    <property type="entry name" value="HPr-like"/>
    <property type="match status" value="1"/>
</dbReference>
<dbReference type="GO" id="GO:0009401">
    <property type="term" value="P:phosphoenolpyruvate-dependent sugar phosphotransferase system"/>
    <property type="evidence" value="ECO:0007669"/>
    <property type="project" value="UniProtKB-KW"/>
</dbReference>
<dbReference type="InterPro" id="IPR002114">
    <property type="entry name" value="PTS_HPr_Ser_P_site"/>
</dbReference>
<evidence type="ECO:0000256" key="2">
    <source>
        <dbReference type="ARBA" id="ARBA00010736"/>
    </source>
</evidence>
<dbReference type="GO" id="GO:0005737">
    <property type="term" value="C:cytoplasm"/>
    <property type="evidence" value="ECO:0007669"/>
    <property type="project" value="UniProtKB-SubCell"/>
</dbReference>
<feature type="domain" description="HPr" evidence="5">
    <location>
        <begin position="4"/>
        <end position="91"/>
    </location>
</feature>
<dbReference type="PANTHER" id="PTHR33705:SF2">
    <property type="entry name" value="PHOSPHOCARRIER PROTEIN NPR"/>
    <property type="match status" value="1"/>
</dbReference>
<dbReference type="STRING" id="1297742.A176_000349"/>
<reference evidence="6 7" key="1">
    <citation type="journal article" date="2016" name="PLoS ONE">
        <title>Complete Genome Sequence and Comparative Genomics of a Novel Myxobacterium Myxococcus hansupus.</title>
        <authorList>
            <person name="Sharma G."/>
            <person name="Narwani T."/>
            <person name="Subramanian S."/>
        </authorList>
    </citation>
    <scope>NUCLEOTIDE SEQUENCE [LARGE SCALE GENOMIC DNA]</scope>
    <source>
        <strain evidence="7">mixupus</strain>
    </source>
</reference>
<dbReference type="PROSITE" id="PS00589">
    <property type="entry name" value="PTS_HPR_SER"/>
    <property type="match status" value="1"/>
</dbReference>
<dbReference type="PATRIC" id="fig|1297742.4.peg.357"/>
<dbReference type="EMBL" id="CP012109">
    <property type="protein sequence ID" value="AKQ63437.1"/>
    <property type="molecule type" value="Genomic_DNA"/>
</dbReference>